<evidence type="ECO:0000256" key="10">
    <source>
        <dbReference type="ARBA" id="ARBA00023002"/>
    </source>
</evidence>
<evidence type="ECO:0000256" key="7">
    <source>
        <dbReference type="ARBA" id="ARBA00022723"/>
    </source>
</evidence>
<comment type="function">
    <text evidence="2">May be involved in the metabolism of insect hormones and in the breakdown of synthetic insecticides.</text>
</comment>
<dbReference type="InterPro" id="IPR036396">
    <property type="entry name" value="Cyt_P450_sf"/>
</dbReference>
<sequence length="248" mass="28445">MFQGHDTTSAGISWALYLLGRNPHVQDRVVEELQGIFGNSDRPATFSDLQAMTYLEQVIKESLRLYPSVPLYGRLLEDDIIIIEELQGIFGNSDRPATFSDLQAMTYLEQVIKESLRLYPSVPLYGRLLEDDIIIKNYTIPAGTDVNVVPIHIHRNPRIYPDPEVFNPDRFSKESSQERHPFAYLPFSAGPRNCIGQRFALLEEKAVLSTVLRHFQIESLDRPEDIAVLGELILRPKHELRIKFTLRN</sequence>
<evidence type="ECO:0000256" key="4">
    <source>
        <dbReference type="ARBA" id="ARBA00004406"/>
    </source>
</evidence>
<dbReference type="PANTHER" id="PTHR24291">
    <property type="entry name" value="CYTOCHROME P450 FAMILY 4"/>
    <property type="match status" value="1"/>
</dbReference>
<accession>A0A7R8VL04</accession>
<evidence type="ECO:0000313" key="16">
    <source>
        <dbReference type="EMBL" id="CAD7200518.1"/>
    </source>
</evidence>
<evidence type="ECO:0000256" key="11">
    <source>
        <dbReference type="ARBA" id="ARBA00023004"/>
    </source>
</evidence>
<evidence type="ECO:0000256" key="2">
    <source>
        <dbReference type="ARBA" id="ARBA00003690"/>
    </source>
</evidence>
<organism evidence="16">
    <name type="scientific">Timema douglasi</name>
    <name type="common">Walking stick</name>
    <dbReference type="NCBI Taxonomy" id="61478"/>
    <lineage>
        <taxon>Eukaryota</taxon>
        <taxon>Metazoa</taxon>
        <taxon>Ecdysozoa</taxon>
        <taxon>Arthropoda</taxon>
        <taxon>Hexapoda</taxon>
        <taxon>Insecta</taxon>
        <taxon>Pterygota</taxon>
        <taxon>Neoptera</taxon>
        <taxon>Polyneoptera</taxon>
        <taxon>Phasmatodea</taxon>
        <taxon>Timematodea</taxon>
        <taxon>Timematoidea</taxon>
        <taxon>Timematidae</taxon>
        <taxon>Timema</taxon>
    </lineage>
</organism>
<dbReference type="InterPro" id="IPR001128">
    <property type="entry name" value="Cyt_P450"/>
</dbReference>
<gene>
    <name evidence="16" type="ORF">TDIB3V08_LOCUS6732</name>
</gene>
<evidence type="ECO:0000256" key="14">
    <source>
        <dbReference type="PIRSR" id="PIRSR602403-1"/>
    </source>
</evidence>
<keyword evidence="8" id="KW-0256">Endoplasmic reticulum</keyword>
<dbReference type="PRINTS" id="PR00385">
    <property type="entry name" value="P450"/>
</dbReference>
<dbReference type="EMBL" id="OA567555">
    <property type="protein sequence ID" value="CAD7200518.1"/>
    <property type="molecule type" value="Genomic_DNA"/>
</dbReference>
<keyword evidence="12 15" id="KW-0503">Monooxygenase</keyword>
<name>A0A7R8VL04_TIMDO</name>
<keyword evidence="10 15" id="KW-0560">Oxidoreductase</keyword>
<feature type="binding site" description="axial binding residue" evidence="14">
    <location>
        <position position="194"/>
    </location>
    <ligand>
        <name>heme</name>
        <dbReference type="ChEBI" id="CHEBI:30413"/>
    </ligand>
    <ligandPart>
        <name>Fe</name>
        <dbReference type="ChEBI" id="CHEBI:18248"/>
    </ligandPart>
</feature>
<dbReference type="PANTHER" id="PTHR24291:SF189">
    <property type="entry name" value="CYTOCHROME P450 4C3-RELATED"/>
    <property type="match status" value="1"/>
</dbReference>
<dbReference type="InterPro" id="IPR002403">
    <property type="entry name" value="Cyt_P450_E_grp-IV"/>
</dbReference>
<evidence type="ECO:0000256" key="15">
    <source>
        <dbReference type="RuleBase" id="RU000461"/>
    </source>
</evidence>
<comment type="subcellular location">
    <subcellularLocation>
        <location evidence="4">Endoplasmic reticulum membrane</location>
        <topology evidence="4">Peripheral membrane protein</topology>
    </subcellularLocation>
    <subcellularLocation>
        <location evidence="3">Microsome membrane</location>
        <topology evidence="3">Peripheral membrane protein</topology>
    </subcellularLocation>
</comment>
<dbReference type="GO" id="GO:0005506">
    <property type="term" value="F:iron ion binding"/>
    <property type="evidence" value="ECO:0007669"/>
    <property type="project" value="InterPro"/>
</dbReference>
<protein>
    <recommendedName>
        <fullName evidence="17">Cytochrome P450</fullName>
    </recommendedName>
</protein>
<keyword evidence="6 14" id="KW-0349">Heme</keyword>
<dbReference type="GO" id="GO:0016705">
    <property type="term" value="F:oxidoreductase activity, acting on paired donors, with incorporation or reduction of molecular oxygen"/>
    <property type="evidence" value="ECO:0007669"/>
    <property type="project" value="InterPro"/>
</dbReference>
<dbReference type="Pfam" id="PF00067">
    <property type="entry name" value="p450"/>
    <property type="match status" value="2"/>
</dbReference>
<evidence type="ECO:0000256" key="9">
    <source>
        <dbReference type="ARBA" id="ARBA00022848"/>
    </source>
</evidence>
<evidence type="ECO:0000256" key="6">
    <source>
        <dbReference type="ARBA" id="ARBA00022617"/>
    </source>
</evidence>
<dbReference type="GO" id="GO:0020037">
    <property type="term" value="F:heme binding"/>
    <property type="evidence" value="ECO:0007669"/>
    <property type="project" value="InterPro"/>
</dbReference>
<dbReference type="AlphaFoldDB" id="A0A7R8VL04"/>
<comment type="similarity">
    <text evidence="5 15">Belongs to the cytochrome P450 family.</text>
</comment>
<proteinExistence type="inferred from homology"/>
<dbReference type="GO" id="GO:0004497">
    <property type="term" value="F:monooxygenase activity"/>
    <property type="evidence" value="ECO:0007669"/>
    <property type="project" value="UniProtKB-KW"/>
</dbReference>
<dbReference type="PRINTS" id="PR00465">
    <property type="entry name" value="EP450IV"/>
</dbReference>
<dbReference type="GO" id="GO:0005789">
    <property type="term" value="C:endoplasmic reticulum membrane"/>
    <property type="evidence" value="ECO:0007669"/>
    <property type="project" value="UniProtKB-SubCell"/>
</dbReference>
<evidence type="ECO:0000256" key="5">
    <source>
        <dbReference type="ARBA" id="ARBA00010617"/>
    </source>
</evidence>
<dbReference type="InterPro" id="IPR017972">
    <property type="entry name" value="Cyt_P450_CS"/>
</dbReference>
<evidence type="ECO:0000256" key="1">
    <source>
        <dbReference type="ARBA" id="ARBA00001971"/>
    </source>
</evidence>
<keyword evidence="11 14" id="KW-0408">Iron</keyword>
<evidence type="ECO:0000256" key="3">
    <source>
        <dbReference type="ARBA" id="ARBA00004174"/>
    </source>
</evidence>
<evidence type="ECO:0000256" key="8">
    <source>
        <dbReference type="ARBA" id="ARBA00022824"/>
    </source>
</evidence>
<dbReference type="PROSITE" id="PS00086">
    <property type="entry name" value="CYTOCHROME_P450"/>
    <property type="match status" value="1"/>
</dbReference>
<evidence type="ECO:0000256" key="12">
    <source>
        <dbReference type="ARBA" id="ARBA00023033"/>
    </source>
</evidence>
<evidence type="ECO:0008006" key="17">
    <source>
        <dbReference type="Google" id="ProtNLM"/>
    </source>
</evidence>
<keyword evidence="9" id="KW-0492">Microsome</keyword>
<keyword evidence="7 14" id="KW-0479">Metal-binding</keyword>
<keyword evidence="13" id="KW-0472">Membrane</keyword>
<dbReference type="InterPro" id="IPR050196">
    <property type="entry name" value="Cytochrome_P450_Monoox"/>
</dbReference>
<reference evidence="16" key="1">
    <citation type="submission" date="2020-11" db="EMBL/GenBank/DDBJ databases">
        <authorList>
            <person name="Tran Van P."/>
        </authorList>
    </citation>
    <scope>NUCLEOTIDE SEQUENCE</scope>
</reference>
<evidence type="ECO:0000256" key="13">
    <source>
        <dbReference type="ARBA" id="ARBA00023136"/>
    </source>
</evidence>
<dbReference type="Gene3D" id="1.10.630.10">
    <property type="entry name" value="Cytochrome P450"/>
    <property type="match status" value="2"/>
</dbReference>
<dbReference type="SUPFAM" id="SSF48264">
    <property type="entry name" value="Cytochrome P450"/>
    <property type="match status" value="2"/>
</dbReference>
<comment type="cofactor">
    <cofactor evidence="1 14">
        <name>heme</name>
        <dbReference type="ChEBI" id="CHEBI:30413"/>
    </cofactor>
</comment>